<dbReference type="AlphaFoldDB" id="A0A2T9ZGM9"/>
<protein>
    <recommendedName>
        <fullName evidence="4">Protein phosphatase inhibitor 2</fullName>
    </recommendedName>
</protein>
<dbReference type="InterPro" id="IPR007062">
    <property type="entry name" value="PPI-2"/>
</dbReference>
<feature type="compositionally biased region" description="Low complexity" evidence="1">
    <location>
        <begin position="76"/>
        <end position="89"/>
    </location>
</feature>
<keyword evidence="3" id="KW-1185">Reference proteome</keyword>
<evidence type="ECO:0000313" key="2">
    <source>
        <dbReference type="EMBL" id="PVV03746.1"/>
    </source>
</evidence>
<dbReference type="EMBL" id="MBFS01000197">
    <property type="protein sequence ID" value="PVV03746.1"/>
    <property type="molecule type" value="Genomic_DNA"/>
</dbReference>
<organism evidence="2 3">
    <name type="scientific">Smittium megazygosporum</name>
    <dbReference type="NCBI Taxonomy" id="133381"/>
    <lineage>
        <taxon>Eukaryota</taxon>
        <taxon>Fungi</taxon>
        <taxon>Fungi incertae sedis</taxon>
        <taxon>Zoopagomycota</taxon>
        <taxon>Kickxellomycotina</taxon>
        <taxon>Harpellomycetes</taxon>
        <taxon>Harpellales</taxon>
        <taxon>Legeriomycetaceae</taxon>
        <taxon>Smittium</taxon>
    </lineage>
</organism>
<name>A0A2T9ZGM9_9FUNG</name>
<proteinExistence type="predicted"/>
<dbReference type="STRING" id="133381.A0A2T9ZGM9"/>
<dbReference type="PANTHER" id="PTHR12398">
    <property type="entry name" value="PROTEIN PHOSPHATASE INHIBITOR"/>
    <property type="match status" value="1"/>
</dbReference>
<dbReference type="OrthoDB" id="551302at2759"/>
<feature type="compositionally biased region" description="Low complexity" evidence="1">
    <location>
        <begin position="195"/>
        <end position="210"/>
    </location>
</feature>
<dbReference type="GO" id="GO:0009966">
    <property type="term" value="P:regulation of signal transduction"/>
    <property type="evidence" value="ECO:0007669"/>
    <property type="project" value="InterPro"/>
</dbReference>
<feature type="compositionally biased region" description="Acidic residues" evidence="1">
    <location>
        <begin position="97"/>
        <end position="111"/>
    </location>
</feature>
<dbReference type="Proteomes" id="UP000245609">
    <property type="component" value="Unassembled WGS sequence"/>
</dbReference>
<feature type="region of interest" description="Disordered" evidence="1">
    <location>
        <begin position="187"/>
        <end position="210"/>
    </location>
</feature>
<sequence length="210" mass="24331">MKHSLPTSDSIRGILKNSRPKVGKSTQLKWDEENLRITELQKDSKMKVDEPKTPYIHYDIEKDPALQEDLEDLRLSPSNSSRASSVSFSAKVTQYTEDWDSEEEEEEEIPIDSEAADRHSKFDEMRSKHYFNEGIYVKDKDALFWGMKNGKFVVNKEFDDQNDDSDTSSVESLDNDFLADLDHVEDHLCHDPKNHNNPNHLCHPLPQKHS</sequence>
<evidence type="ECO:0000313" key="3">
    <source>
        <dbReference type="Proteomes" id="UP000245609"/>
    </source>
</evidence>
<reference evidence="2 3" key="1">
    <citation type="journal article" date="2018" name="MBio">
        <title>Comparative Genomics Reveals the Core Gene Toolbox for the Fungus-Insect Symbiosis.</title>
        <authorList>
            <person name="Wang Y."/>
            <person name="Stata M."/>
            <person name="Wang W."/>
            <person name="Stajich J.E."/>
            <person name="White M.M."/>
            <person name="Moncalvo J.M."/>
        </authorList>
    </citation>
    <scope>NUCLEOTIDE SEQUENCE [LARGE SCALE GENOMIC DNA]</scope>
    <source>
        <strain evidence="2 3">SC-DP-2</strain>
    </source>
</reference>
<feature type="compositionally biased region" description="Polar residues" evidence="1">
    <location>
        <begin position="1"/>
        <end position="10"/>
    </location>
</feature>
<dbReference type="GO" id="GO:0004864">
    <property type="term" value="F:protein phosphatase inhibitor activity"/>
    <property type="evidence" value="ECO:0007669"/>
    <property type="project" value="InterPro"/>
</dbReference>
<evidence type="ECO:0000256" key="1">
    <source>
        <dbReference type="SAM" id="MobiDB-lite"/>
    </source>
</evidence>
<gene>
    <name evidence="2" type="ORF">BB560_001764</name>
</gene>
<feature type="region of interest" description="Disordered" evidence="1">
    <location>
        <begin position="1"/>
        <end position="27"/>
    </location>
</feature>
<accession>A0A2T9ZGM9</accession>
<dbReference type="Pfam" id="PF04979">
    <property type="entry name" value="IPP-2"/>
    <property type="match status" value="1"/>
</dbReference>
<dbReference type="PANTHER" id="PTHR12398:SF20">
    <property type="entry name" value="PROTEIN PHOSPHATASE 1 REGULATORY INHIBITOR SUBUNIT 2"/>
    <property type="match status" value="1"/>
</dbReference>
<comment type="caution">
    <text evidence="2">The sequence shown here is derived from an EMBL/GenBank/DDBJ whole genome shotgun (WGS) entry which is preliminary data.</text>
</comment>
<evidence type="ECO:0008006" key="4">
    <source>
        <dbReference type="Google" id="ProtNLM"/>
    </source>
</evidence>
<feature type="region of interest" description="Disordered" evidence="1">
    <location>
        <begin position="75"/>
        <end position="123"/>
    </location>
</feature>